<dbReference type="InterPro" id="IPR043926">
    <property type="entry name" value="ABCG_dom"/>
</dbReference>
<feature type="transmembrane region" description="Helical" evidence="9">
    <location>
        <begin position="1315"/>
        <end position="1338"/>
    </location>
</feature>
<feature type="transmembrane region" description="Helical" evidence="9">
    <location>
        <begin position="1436"/>
        <end position="1457"/>
    </location>
</feature>
<evidence type="ECO:0000313" key="11">
    <source>
        <dbReference type="EMBL" id="CAE0366156.1"/>
    </source>
</evidence>
<feature type="transmembrane region" description="Helical" evidence="9">
    <location>
        <begin position="1231"/>
        <end position="1252"/>
    </location>
</feature>
<dbReference type="GO" id="GO:0140359">
    <property type="term" value="F:ABC-type transporter activity"/>
    <property type="evidence" value="ECO:0007669"/>
    <property type="project" value="InterPro"/>
</dbReference>
<dbReference type="PROSITE" id="PS50893">
    <property type="entry name" value="ABC_TRANSPORTER_2"/>
    <property type="match status" value="2"/>
</dbReference>
<dbReference type="InterPro" id="IPR017871">
    <property type="entry name" value="ABC_transporter-like_CS"/>
</dbReference>
<accession>A0A7S3NKH7</accession>
<keyword evidence="4 9" id="KW-0812">Transmembrane</keyword>
<dbReference type="InterPro" id="IPR003593">
    <property type="entry name" value="AAA+_ATPase"/>
</dbReference>
<keyword evidence="5" id="KW-0547">Nucleotide-binding</keyword>
<feature type="transmembrane region" description="Helical" evidence="9">
    <location>
        <begin position="1289"/>
        <end position="1308"/>
    </location>
</feature>
<dbReference type="Pfam" id="PF19055">
    <property type="entry name" value="ABC2_membrane_7"/>
    <property type="match status" value="1"/>
</dbReference>
<name>A0A7S3NKH7_9STRA</name>
<dbReference type="Pfam" id="PF00005">
    <property type="entry name" value="ABC_tran"/>
    <property type="match status" value="2"/>
</dbReference>
<feature type="domain" description="ABC transporter" evidence="10">
    <location>
        <begin position="136"/>
        <end position="446"/>
    </location>
</feature>
<dbReference type="PROSITE" id="PS00211">
    <property type="entry name" value="ABC_TRANSPORTER_1"/>
    <property type="match status" value="1"/>
</dbReference>
<feature type="transmembrane region" description="Helical" evidence="9">
    <location>
        <begin position="571"/>
        <end position="593"/>
    </location>
</feature>
<feature type="domain" description="ABC transporter" evidence="10">
    <location>
        <begin position="855"/>
        <end position="1107"/>
    </location>
</feature>
<dbReference type="EMBL" id="HBIJ01009894">
    <property type="protein sequence ID" value="CAE0366156.1"/>
    <property type="molecule type" value="Transcribed_RNA"/>
</dbReference>
<feature type="transmembrane region" description="Helical" evidence="9">
    <location>
        <begin position="647"/>
        <end position="666"/>
    </location>
</feature>
<dbReference type="InterPro" id="IPR003439">
    <property type="entry name" value="ABC_transporter-like_ATP-bd"/>
</dbReference>
<dbReference type="Pfam" id="PF01061">
    <property type="entry name" value="ABC2_membrane"/>
    <property type="match status" value="2"/>
</dbReference>
<proteinExistence type="inferred from homology"/>
<evidence type="ECO:0000259" key="10">
    <source>
        <dbReference type="PROSITE" id="PS50893"/>
    </source>
</evidence>
<evidence type="ECO:0000256" key="6">
    <source>
        <dbReference type="ARBA" id="ARBA00022840"/>
    </source>
</evidence>
<evidence type="ECO:0000256" key="1">
    <source>
        <dbReference type="ARBA" id="ARBA00004141"/>
    </source>
</evidence>
<dbReference type="PANTHER" id="PTHR19241">
    <property type="entry name" value="ATP-BINDING CASSETTE TRANSPORTER"/>
    <property type="match status" value="1"/>
</dbReference>
<evidence type="ECO:0000256" key="8">
    <source>
        <dbReference type="ARBA" id="ARBA00023136"/>
    </source>
</evidence>
<evidence type="ECO:0000256" key="5">
    <source>
        <dbReference type="ARBA" id="ARBA00022741"/>
    </source>
</evidence>
<evidence type="ECO:0000256" key="9">
    <source>
        <dbReference type="SAM" id="Phobius"/>
    </source>
</evidence>
<evidence type="ECO:0000256" key="7">
    <source>
        <dbReference type="ARBA" id="ARBA00022989"/>
    </source>
</evidence>
<dbReference type="InterPro" id="IPR013525">
    <property type="entry name" value="ABC2_TM"/>
</dbReference>
<gene>
    <name evidence="11" type="ORF">ALAG00032_LOCUS6900</name>
</gene>
<evidence type="ECO:0000256" key="4">
    <source>
        <dbReference type="ARBA" id="ARBA00022692"/>
    </source>
</evidence>
<feature type="transmembrane region" description="Helical" evidence="9">
    <location>
        <begin position="678"/>
        <end position="697"/>
    </location>
</feature>
<keyword evidence="7 9" id="KW-1133">Transmembrane helix</keyword>
<dbReference type="SMART" id="SM00382">
    <property type="entry name" value="AAA"/>
    <property type="match status" value="2"/>
</dbReference>
<dbReference type="GO" id="GO:0005524">
    <property type="term" value="F:ATP binding"/>
    <property type="evidence" value="ECO:0007669"/>
    <property type="project" value="UniProtKB-KW"/>
</dbReference>
<comment type="similarity">
    <text evidence="2">Belongs to the ABC transporter superfamily. ABCG family. PDR (TC 3.A.1.205) subfamily.</text>
</comment>
<feature type="transmembrane region" description="Helical" evidence="9">
    <location>
        <begin position="774"/>
        <end position="793"/>
    </location>
</feature>
<feature type="transmembrane region" description="Helical" evidence="9">
    <location>
        <begin position="1358"/>
        <end position="1379"/>
    </location>
</feature>
<dbReference type="CDD" id="cd03232">
    <property type="entry name" value="ABCG_PDR_domain2"/>
    <property type="match status" value="1"/>
</dbReference>
<evidence type="ECO:0000256" key="2">
    <source>
        <dbReference type="ARBA" id="ARBA00006012"/>
    </source>
</evidence>
<dbReference type="Gene3D" id="3.40.50.300">
    <property type="entry name" value="P-loop containing nucleotide triphosphate hydrolases"/>
    <property type="match status" value="2"/>
</dbReference>
<comment type="subcellular location">
    <subcellularLocation>
        <location evidence="1">Membrane</location>
        <topology evidence="1">Multi-pass membrane protein</topology>
    </subcellularLocation>
</comment>
<dbReference type="InterPro" id="IPR034003">
    <property type="entry name" value="ABCG_PDR_2"/>
</dbReference>
<keyword evidence="8 9" id="KW-0472">Membrane</keyword>
<evidence type="ECO:0000256" key="3">
    <source>
        <dbReference type="ARBA" id="ARBA00022448"/>
    </source>
</evidence>
<protein>
    <recommendedName>
        <fullName evidence="10">ABC transporter domain-containing protein</fullName>
    </recommendedName>
</protein>
<keyword evidence="6" id="KW-0067">ATP-binding</keyword>
<dbReference type="GO" id="GO:0016020">
    <property type="term" value="C:membrane"/>
    <property type="evidence" value="ECO:0007669"/>
    <property type="project" value="UniProtKB-SubCell"/>
</dbReference>
<feature type="transmembrane region" description="Helical" evidence="9">
    <location>
        <begin position="613"/>
        <end position="635"/>
    </location>
</feature>
<sequence length="1462" mass="163099">MISSRELQLEAIVKALEAALIEKGSSAEEISRIKSNVVGERISIGEAVEESKEDSSKPLYRTRGFIDGSIQAKLDVDKLLKTVGAFQRKYLSLPKVEIRYLHCDFTAKVDLSQPQIKNVANSNPLGAIMYKIHGKIQAKKKHKSLIVDQKILDGVTGIIKPSSLTLVLGAPGCGKSSFLKMCAGLLKKKTKTTTLSYEQCSYNGIDIYQGNKKKFISSKLCCYIDQIDNHIPSLTVKDTFQFAFDTYAAGDAIGGTEKSTQVFQSDMQQDDTTIGASGTKMMMELVGHKNKTQQVHLIQGEEGEEEDIEALIKNAGRVKLQAIMRHLGIDHVADTIVGNAAIRGISGGQRRRVSVGEMLCGKSRCIFGDEVSTGLDSQTTFDITRTFQSMANNLDLTVVLSMLQPPPETFALFDQVIILHQGAIVYHGPTNEILNHFENNCGLRPPPRKDVADFLVEITSSEQLAQTYKIQDNCVTKHFSQAFCDKSTHHAYFMQELATAPKITTAWGNYYTKEFTKPLSYYTKICFHRKLIELRYNPGPLKARFLQTCLTAIFTGTCFYQIKYDEFSSKFGLIFTCVLYCALSSMPTIPALVEARSIFYKQRDQSFFPTAAYAVANISFNAIIIITEALLYGNLVFWPSGLASETFGIFILILILISFAMSQWFAALSALAPDAQSAQPLSGMSVLLFVLFSGFVIQRTSIPPGWKWMYWLSPISLAWRANVINEFRNGDRYNKCTYQIDVFLCPQNIDNGCCVETNDGLVFLKIYAVQTETFYILIAIVVLIAYSILSLFLQIQCLTKIRHISHGTALKNIDQVAEQDVYERHTEQMQKKDIQADLHSTNIADDDIPYQKTTLAFLDLHYSVQVPSKDPHSTATESLELLGGVTGFSKPATMTALMGSSGAGKTTLLDVIAGRKTSGKITGEIMLNGYPSDFRTFSRISAYCEQLDVHNPGPTVKEAVHFSASLRLPPAYNTPKIRQVFVKLILDLLELSPIANDQTGTIETGGLTFEQRKRLTMAVELAANPSILFLDEPTSGLDSRAALIVIRATKNIASTGRAVVCTIHQPSYALFSVFDRLLLLKRGGRTVYFGDLGNECNVLVPYFENMALKLGTNEIEPLADGANPATWMLSTCVTQDVDFATGYFNSTFAQENLNLTKEAMQIHGEKPEFTTEYATPLIFQFRILLKRQFINYWRGPSYNVARGMVSILVAAIFGSCFGQDRPEAVQLYSRVLSRVGLFFLDTFFLGIIYFSAALGQMSKERESFYRESAARMYSPLPYSISFGLSETPYLLSFSFIHTGILFAIVDLYPGAERYFFYYAYFALYVSFTTFLAQALVVIMPDQGSAQTLGTSFLQVTSIVSGFSITPGNISSAWIFLYWLSPIHYALEGIIVTQFHGAEQIVKDFFPPMTVGRLMSSHDPDSHFDGDFNWSHRFQNIIILFIFCTVFRIATLYGLTFINYTSR</sequence>
<dbReference type="InterPro" id="IPR027417">
    <property type="entry name" value="P-loop_NTPase"/>
</dbReference>
<dbReference type="SUPFAM" id="SSF52540">
    <property type="entry name" value="P-loop containing nucleoside triphosphate hydrolases"/>
    <property type="match status" value="2"/>
</dbReference>
<organism evidence="11">
    <name type="scientific">Aureoumbra lagunensis</name>
    <dbReference type="NCBI Taxonomy" id="44058"/>
    <lineage>
        <taxon>Eukaryota</taxon>
        <taxon>Sar</taxon>
        <taxon>Stramenopiles</taxon>
        <taxon>Ochrophyta</taxon>
        <taxon>Pelagophyceae</taxon>
        <taxon>Pelagomonadales</taxon>
        <taxon>Aureoumbra</taxon>
    </lineage>
</organism>
<keyword evidence="3" id="KW-0813">Transport</keyword>
<reference evidence="11" key="1">
    <citation type="submission" date="2021-01" db="EMBL/GenBank/DDBJ databases">
        <authorList>
            <person name="Corre E."/>
            <person name="Pelletier E."/>
            <person name="Niang G."/>
            <person name="Scheremetjew M."/>
            <person name="Finn R."/>
            <person name="Kale V."/>
            <person name="Holt S."/>
            <person name="Cochrane G."/>
            <person name="Meng A."/>
            <person name="Brown T."/>
            <person name="Cohen L."/>
        </authorList>
    </citation>
    <scope>NUCLEOTIDE SEQUENCE</scope>
    <source>
        <strain evidence="11">CCMP1510</strain>
    </source>
</reference>
<dbReference type="GO" id="GO:0016887">
    <property type="term" value="F:ATP hydrolysis activity"/>
    <property type="evidence" value="ECO:0007669"/>
    <property type="project" value="InterPro"/>
</dbReference>